<sequence length="192" mass="22172">MSIVNTTTLVVCGSGSVGKSALTIQFLQNHFITSYDPTIEECYRRQIFVDEIIVFLNILDTAGQEEYSSMRQFYLSKGDGFLFVYSIVNPDSFQAVPQYFSELDRNKDGQKCAMLLIGNKKDLEKNRRVQRCEGEKLAKEYNCSFIETSAKTSENVEKAFFTLVREVRKLKEKNELLKKSKKRKRRKSCNVL</sequence>
<dbReference type="CDD" id="cd00876">
    <property type="entry name" value="Ras"/>
    <property type="match status" value="1"/>
</dbReference>
<dbReference type="EMBL" id="JANTQA010000023">
    <property type="protein sequence ID" value="KAJ3444518.1"/>
    <property type="molecule type" value="Genomic_DNA"/>
</dbReference>
<evidence type="ECO:0000313" key="8">
    <source>
        <dbReference type="EMBL" id="KAJ3444518.1"/>
    </source>
</evidence>
<evidence type="ECO:0000256" key="1">
    <source>
        <dbReference type="ARBA" id="ARBA00004236"/>
    </source>
</evidence>
<dbReference type="Proteomes" id="UP001146793">
    <property type="component" value="Unassembled WGS sequence"/>
</dbReference>
<comment type="caution">
    <text evidence="8">The sequence shown here is derived from an EMBL/GenBank/DDBJ whole genome shotgun (WGS) entry which is preliminary data.</text>
</comment>
<dbReference type="InterPro" id="IPR020849">
    <property type="entry name" value="Small_GTPase_Ras-type"/>
</dbReference>
<name>A0AAV7ZR82_9EUKA</name>
<keyword evidence="7" id="KW-0472">Membrane</keyword>
<dbReference type="InterPro" id="IPR005225">
    <property type="entry name" value="Small_GTP-bd"/>
</dbReference>
<dbReference type="FunFam" id="3.40.50.300:FF:000343">
    <property type="entry name" value="Ras family gtpase"/>
    <property type="match status" value="1"/>
</dbReference>
<dbReference type="EC" id="3.6.5.2" evidence="2"/>
<evidence type="ECO:0000256" key="4">
    <source>
        <dbReference type="ARBA" id="ARBA00022741"/>
    </source>
</evidence>
<keyword evidence="4" id="KW-0547">Nucleotide-binding</keyword>
<dbReference type="PANTHER" id="PTHR24070">
    <property type="entry name" value="RAS, DI-RAS, AND RHEB FAMILY MEMBERS OF SMALL GTPASE SUPERFAMILY"/>
    <property type="match status" value="1"/>
</dbReference>
<dbReference type="InterPro" id="IPR027417">
    <property type="entry name" value="P-loop_NTPase"/>
</dbReference>
<dbReference type="SMART" id="SM00174">
    <property type="entry name" value="RHO"/>
    <property type="match status" value="1"/>
</dbReference>
<dbReference type="GO" id="GO:0005886">
    <property type="term" value="C:plasma membrane"/>
    <property type="evidence" value="ECO:0007669"/>
    <property type="project" value="UniProtKB-SubCell"/>
</dbReference>
<dbReference type="NCBIfam" id="TIGR00231">
    <property type="entry name" value="small_GTP"/>
    <property type="match status" value="1"/>
</dbReference>
<protein>
    <recommendedName>
        <fullName evidence="2">small monomeric GTPase</fullName>
        <ecNumber evidence="2">3.6.5.2</ecNumber>
    </recommendedName>
</protein>
<dbReference type="PRINTS" id="PR00449">
    <property type="entry name" value="RASTRNSFRMNG"/>
</dbReference>
<dbReference type="PROSITE" id="PS51419">
    <property type="entry name" value="RAB"/>
    <property type="match status" value="1"/>
</dbReference>
<evidence type="ECO:0000256" key="5">
    <source>
        <dbReference type="ARBA" id="ARBA00022801"/>
    </source>
</evidence>
<dbReference type="PROSITE" id="PS51420">
    <property type="entry name" value="RHO"/>
    <property type="match status" value="1"/>
</dbReference>
<accession>A0AAV7ZR82</accession>
<reference evidence="8" key="1">
    <citation type="submission" date="2022-08" db="EMBL/GenBank/DDBJ databases">
        <title>Novel sulphate-reducing endosymbionts in the free-living metamonad Anaeramoeba.</title>
        <authorList>
            <person name="Jerlstrom-Hultqvist J."/>
            <person name="Cepicka I."/>
            <person name="Gallot-Lavallee L."/>
            <person name="Salas-Leiva D."/>
            <person name="Curtis B.A."/>
            <person name="Zahonova K."/>
            <person name="Pipaliya S."/>
            <person name="Dacks J."/>
            <person name="Roger A.J."/>
        </authorList>
    </citation>
    <scope>NUCLEOTIDE SEQUENCE</scope>
    <source>
        <strain evidence="8">Busselton2</strain>
    </source>
</reference>
<keyword evidence="5" id="KW-0378">Hydrolase</keyword>
<dbReference type="PROSITE" id="PS51421">
    <property type="entry name" value="RAS"/>
    <property type="match status" value="1"/>
</dbReference>
<dbReference type="SUPFAM" id="SSF52540">
    <property type="entry name" value="P-loop containing nucleoside triphosphate hydrolases"/>
    <property type="match status" value="1"/>
</dbReference>
<dbReference type="GO" id="GO:0005525">
    <property type="term" value="F:GTP binding"/>
    <property type="evidence" value="ECO:0007669"/>
    <property type="project" value="UniProtKB-KW"/>
</dbReference>
<keyword evidence="3" id="KW-1003">Cell membrane</keyword>
<dbReference type="GO" id="GO:0007165">
    <property type="term" value="P:signal transduction"/>
    <property type="evidence" value="ECO:0007669"/>
    <property type="project" value="InterPro"/>
</dbReference>
<dbReference type="Gene3D" id="3.40.50.300">
    <property type="entry name" value="P-loop containing nucleotide triphosphate hydrolases"/>
    <property type="match status" value="1"/>
</dbReference>
<gene>
    <name evidence="8" type="ORF">M0812_10374</name>
</gene>
<organism evidence="8 9">
    <name type="scientific">Anaeramoeba flamelloides</name>
    <dbReference type="NCBI Taxonomy" id="1746091"/>
    <lineage>
        <taxon>Eukaryota</taxon>
        <taxon>Metamonada</taxon>
        <taxon>Anaeramoebidae</taxon>
        <taxon>Anaeramoeba</taxon>
    </lineage>
</organism>
<evidence type="ECO:0000313" key="9">
    <source>
        <dbReference type="Proteomes" id="UP001146793"/>
    </source>
</evidence>
<evidence type="ECO:0000256" key="7">
    <source>
        <dbReference type="ARBA" id="ARBA00023136"/>
    </source>
</evidence>
<dbReference type="SMART" id="SM00173">
    <property type="entry name" value="RAS"/>
    <property type="match status" value="1"/>
</dbReference>
<dbReference type="InterPro" id="IPR001806">
    <property type="entry name" value="Small_GTPase"/>
</dbReference>
<dbReference type="AlphaFoldDB" id="A0AAV7ZR82"/>
<dbReference type="GO" id="GO:0003925">
    <property type="term" value="F:G protein activity"/>
    <property type="evidence" value="ECO:0007669"/>
    <property type="project" value="UniProtKB-EC"/>
</dbReference>
<keyword evidence="6" id="KW-0342">GTP-binding</keyword>
<proteinExistence type="predicted"/>
<evidence type="ECO:0000256" key="2">
    <source>
        <dbReference type="ARBA" id="ARBA00011984"/>
    </source>
</evidence>
<comment type="subcellular location">
    <subcellularLocation>
        <location evidence="1">Cell membrane</location>
    </subcellularLocation>
</comment>
<evidence type="ECO:0000256" key="3">
    <source>
        <dbReference type="ARBA" id="ARBA00022475"/>
    </source>
</evidence>
<dbReference type="SMART" id="SM00175">
    <property type="entry name" value="RAB"/>
    <property type="match status" value="1"/>
</dbReference>
<dbReference type="Pfam" id="PF00071">
    <property type="entry name" value="Ras"/>
    <property type="match status" value="1"/>
</dbReference>
<evidence type="ECO:0000256" key="6">
    <source>
        <dbReference type="ARBA" id="ARBA00023134"/>
    </source>
</evidence>